<gene>
    <name evidence="1" type="ORF">THTE_0532</name>
</gene>
<reference evidence="1 2" key="1">
    <citation type="journal article" name="Front. Microbiol.">
        <title>Sugar Metabolism of the First Thermophilic Planctomycete Thermogutta terrifontis: Comparative Genomic and Transcriptomic Approaches.</title>
        <authorList>
            <person name="Elcheninov A.G."/>
            <person name="Menzel P."/>
            <person name="Gudbergsdottir S.R."/>
            <person name="Slesarev A.I."/>
            <person name="Kadnikov V.V."/>
            <person name="Krogh A."/>
            <person name="Bonch-Osmolovskaya E.A."/>
            <person name="Peng X."/>
            <person name="Kublanov I.V."/>
        </authorList>
    </citation>
    <scope>NUCLEOTIDE SEQUENCE [LARGE SCALE GENOMIC DNA]</scope>
    <source>
        <strain evidence="1 2">R1</strain>
    </source>
</reference>
<accession>A0A286RAZ0</accession>
<dbReference type="OrthoDB" id="213201at2"/>
<dbReference type="KEGG" id="ttf:THTE_0532"/>
<sequence>MSDVMRWRYGDTQPVVAPVDSTTVIEIGDLVYWDGDDAKPASLQPDQGNEAANQQLFASKFLGVAMQRSPAGSASPIRVATAGVFEFPTPETALRLGDWVGVDENDAGTALENQRLVKVTVADNAVGRVVRAASGTVWVAVCSTIMAGGVKGTTA</sequence>
<organism evidence="1 2">
    <name type="scientific">Thermogutta terrifontis</name>
    <dbReference type="NCBI Taxonomy" id="1331910"/>
    <lineage>
        <taxon>Bacteria</taxon>
        <taxon>Pseudomonadati</taxon>
        <taxon>Planctomycetota</taxon>
        <taxon>Planctomycetia</taxon>
        <taxon>Pirellulales</taxon>
        <taxon>Thermoguttaceae</taxon>
        <taxon>Thermogutta</taxon>
    </lineage>
</organism>
<proteinExistence type="predicted"/>
<dbReference type="RefSeq" id="WP_095413830.1">
    <property type="nucleotide sequence ID" value="NZ_CP018477.1"/>
</dbReference>
<evidence type="ECO:0000313" key="2">
    <source>
        <dbReference type="Proteomes" id="UP000215086"/>
    </source>
</evidence>
<dbReference type="AlphaFoldDB" id="A0A286RAZ0"/>
<keyword evidence="2" id="KW-1185">Reference proteome</keyword>
<name>A0A286RAZ0_9BACT</name>
<protein>
    <submittedName>
        <fullName evidence="1">Uncharacterized protein</fullName>
    </submittedName>
</protein>
<evidence type="ECO:0000313" key="1">
    <source>
        <dbReference type="EMBL" id="ASV73134.1"/>
    </source>
</evidence>
<dbReference type="EMBL" id="CP018477">
    <property type="protein sequence ID" value="ASV73134.1"/>
    <property type="molecule type" value="Genomic_DNA"/>
</dbReference>
<dbReference type="Proteomes" id="UP000215086">
    <property type="component" value="Chromosome"/>
</dbReference>